<keyword evidence="4" id="KW-1185">Reference proteome</keyword>
<evidence type="ECO:0000313" key="3">
    <source>
        <dbReference type="EMBL" id="KAJ7608338.1"/>
    </source>
</evidence>
<accession>A0AAD7FA78</accession>
<evidence type="ECO:0000313" key="4">
    <source>
        <dbReference type="Proteomes" id="UP001221142"/>
    </source>
</evidence>
<sequence length="952" mass="107206">MLDCGVANIQETPVCGDRLINTLQLCFQNLMTKQEEQADKLHKALEALKPVQAADPKSAFWNAYMKLADEYDKEFQQKHGTDLDTCLIFAGLFSTVSSAFIIQIQPEFAMGSPSLKTIVAQSMLYISLFVTLLAALLAFLGKQWIMHFQAAGSRGTAEHRGLDRQFKLDGLKKWKFDTVLQLFPLLLQLALLLFATALSIYLWKINLAIAIITASLTTTGFVAYFLLQGSSLIFHDSPFQSPLTPLLLKIWDYIKQLWDKIWTALRPTLQQHIYKPIISSFSRLSQFIKSHGFRPLEFTSGVSPARSMFYESSHSYLVAPSVEVPAVVWVLENSTDPAMIDHATEMGVNLQWPLTELHVLPVMVQVGDYFKSCFEVETGKLRPGDNMLHRAVQSGKLYCSLRLINRFSKRIPIYSEVDLNFEYMHWFLKYFIIPEQSSSALDDAAECALLSTTIQLMRDSPEWVIDWSYPAASEWALYIYPAFNHTQSLRLSMEKFLDQFKTLPRLDDKGFTNYLCCLNSMLGSVSPQVATQLDKRNFRSGLTIDLFRHIKRTDLETPLIAQIMHTSAQLLSQVASLRSLLPSASIGHLLAEISEFLGNSQLVGQLDIVVSAASLCNLGNQTDCSKLYELEIPLGPQCLDSVLQAIEQMESKSHDADHSCAIAGLLQILASNSYPVNPSSSVLKIILHALHDKPLSLLAAMVLDRKGWMLDPELQPVLKAFGVWSHLSQVAHDHPYYFGDEYMAIGAKVAPMNIWQPAIYSDLSTWISTYEKSGQMYTKNQNFVSVLRNLWLPDYHTRFTDGSYTIVEIWAMVVAVLAKVWCSFQFNSGLPRYMDLAHCTVSVILQVTSGRYRLSLQGTWRDKCYPELGTALIQAAQHARDASHIVNKPALQRITNFLSTLGAKIQTELTPGGGEVNIGGNMKKYQDWNGLKEILMMELAAIEEYWKSVQLS</sequence>
<dbReference type="EMBL" id="JARKIF010000045">
    <property type="protein sequence ID" value="KAJ7608338.1"/>
    <property type="molecule type" value="Genomic_DNA"/>
</dbReference>
<organism evidence="3 4">
    <name type="scientific">Roridomyces roridus</name>
    <dbReference type="NCBI Taxonomy" id="1738132"/>
    <lineage>
        <taxon>Eukaryota</taxon>
        <taxon>Fungi</taxon>
        <taxon>Dikarya</taxon>
        <taxon>Basidiomycota</taxon>
        <taxon>Agaricomycotina</taxon>
        <taxon>Agaricomycetes</taxon>
        <taxon>Agaricomycetidae</taxon>
        <taxon>Agaricales</taxon>
        <taxon>Marasmiineae</taxon>
        <taxon>Mycenaceae</taxon>
        <taxon>Roridomyces</taxon>
    </lineage>
</organism>
<dbReference type="InterPro" id="IPR045338">
    <property type="entry name" value="DUF6535"/>
</dbReference>
<keyword evidence="1" id="KW-0472">Membrane</keyword>
<feature type="domain" description="DUF6535" evidence="2">
    <location>
        <begin position="112"/>
        <end position="204"/>
    </location>
</feature>
<dbReference type="Pfam" id="PF20153">
    <property type="entry name" value="DUF6535"/>
    <property type="match status" value="2"/>
</dbReference>
<feature type="transmembrane region" description="Helical" evidence="1">
    <location>
        <begin position="118"/>
        <end position="140"/>
    </location>
</feature>
<dbReference type="Proteomes" id="UP001221142">
    <property type="component" value="Unassembled WGS sequence"/>
</dbReference>
<feature type="transmembrane region" description="Helical" evidence="1">
    <location>
        <begin position="182"/>
        <end position="201"/>
    </location>
</feature>
<evidence type="ECO:0000259" key="2">
    <source>
        <dbReference type="Pfam" id="PF20153"/>
    </source>
</evidence>
<dbReference type="AlphaFoldDB" id="A0AAD7FA78"/>
<reference evidence="3" key="1">
    <citation type="submission" date="2023-03" db="EMBL/GenBank/DDBJ databases">
        <title>Massive genome expansion in bonnet fungi (Mycena s.s.) driven by repeated elements and novel gene families across ecological guilds.</title>
        <authorList>
            <consortium name="Lawrence Berkeley National Laboratory"/>
            <person name="Harder C.B."/>
            <person name="Miyauchi S."/>
            <person name="Viragh M."/>
            <person name="Kuo A."/>
            <person name="Thoen E."/>
            <person name="Andreopoulos B."/>
            <person name="Lu D."/>
            <person name="Skrede I."/>
            <person name="Drula E."/>
            <person name="Henrissat B."/>
            <person name="Morin E."/>
            <person name="Kohler A."/>
            <person name="Barry K."/>
            <person name="LaButti K."/>
            <person name="Morin E."/>
            <person name="Salamov A."/>
            <person name="Lipzen A."/>
            <person name="Mereny Z."/>
            <person name="Hegedus B."/>
            <person name="Baldrian P."/>
            <person name="Stursova M."/>
            <person name="Weitz H."/>
            <person name="Taylor A."/>
            <person name="Grigoriev I.V."/>
            <person name="Nagy L.G."/>
            <person name="Martin F."/>
            <person name="Kauserud H."/>
        </authorList>
    </citation>
    <scope>NUCLEOTIDE SEQUENCE</scope>
    <source>
        <strain evidence="3">9284</strain>
    </source>
</reference>
<protein>
    <recommendedName>
        <fullName evidence="2">DUF6535 domain-containing protein</fullName>
    </recommendedName>
</protein>
<keyword evidence="1" id="KW-0812">Transmembrane</keyword>
<feature type="transmembrane region" description="Helical" evidence="1">
    <location>
        <begin position="207"/>
        <end position="227"/>
    </location>
</feature>
<keyword evidence="1" id="KW-1133">Transmembrane helix</keyword>
<gene>
    <name evidence="3" type="ORF">FB45DRAFT_946466</name>
</gene>
<comment type="caution">
    <text evidence="3">The sequence shown here is derived from an EMBL/GenBank/DDBJ whole genome shotgun (WGS) entry which is preliminary data.</text>
</comment>
<proteinExistence type="predicted"/>
<evidence type="ECO:0000256" key="1">
    <source>
        <dbReference type="SAM" id="Phobius"/>
    </source>
</evidence>
<name>A0AAD7FA78_9AGAR</name>
<feature type="domain" description="DUF6535" evidence="2">
    <location>
        <begin position="61"/>
        <end position="107"/>
    </location>
</feature>